<dbReference type="InterPro" id="IPR052958">
    <property type="entry name" value="IFN-induced_PKR_regulator"/>
</dbReference>
<feature type="domain" description="THAP-type" evidence="6">
    <location>
        <begin position="1"/>
        <end position="77"/>
    </location>
</feature>
<keyword evidence="3" id="KW-0862">Zinc</keyword>
<evidence type="ECO:0000313" key="7">
    <source>
        <dbReference type="Ensembl" id="ENSPTIP00000021201.1"/>
    </source>
</evidence>
<sequence length="77" mass="8845">PSCTRKLDLDLSFFGFPRCPTRCQKWVENSGRADLEDKTPDQLNKHYQLCAKHFETSMICRTSPYGTLSIHFALPVP</sequence>
<dbReference type="PROSITE" id="PS50950">
    <property type="entry name" value="ZF_THAP"/>
    <property type="match status" value="1"/>
</dbReference>
<dbReference type="Ensembl" id="ENSPTIT00000025574.1">
    <property type="protein sequence ID" value="ENSPTIP00000021201.1"/>
    <property type="gene ID" value="ENSPTIG00000018437.1"/>
</dbReference>
<evidence type="ECO:0000256" key="4">
    <source>
        <dbReference type="ARBA" id="ARBA00023125"/>
    </source>
</evidence>
<dbReference type="SMART" id="SM00692">
    <property type="entry name" value="DM3"/>
    <property type="match status" value="1"/>
</dbReference>
<dbReference type="PANTHER" id="PTHR46289:SF16">
    <property type="entry name" value="52 KDA REPRESSOR OF THE INHIBITOR OF THE PROTEIN KINASE"/>
    <property type="match status" value="1"/>
</dbReference>
<name>A0A8C9KEN9_PANTA</name>
<reference evidence="7" key="1">
    <citation type="submission" date="2025-08" db="UniProtKB">
        <authorList>
            <consortium name="Ensembl"/>
        </authorList>
    </citation>
    <scope>IDENTIFICATION</scope>
</reference>
<protein>
    <recommendedName>
        <fullName evidence="6">THAP-type domain-containing protein</fullName>
    </recommendedName>
</protein>
<reference evidence="7" key="2">
    <citation type="submission" date="2025-09" db="UniProtKB">
        <authorList>
            <consortium name="Ensembl"/>
        </authorList>
    </citation>
    <scope>IDENTIFICATION</scope>
</reference>
<dbReference type="PANTHER" id="PTHR46289">
    <property type="entry name" value="52 KDA REPRESSOR OF THE INHIBITOR OF THE PROTEIN KINASE-LIKE PROTEIN-RELATED"/>
    <property type="match status" value="1"/>
</dbReference>
<keyword evidence="4 5" id="KW-0238">DNA-binding</keyword>
<evidence type="ECO:0000256" key="3">
    <source>
        <dbReference type="ARBA" id="ARBA00022833"/>
    </source>
</evidence>
<accession>A0A8C9KEN9</accession>
<dbReference type="AlphaFoldDB" id="A0A8C9KEN9"/>
<evidence type="ECO:0000256" key="2">
    <source>
        <dbReference type="ARBA" id="ARBA00022771"/>
    </source>
</evidence>
<dbReference type="Pfam" id="PF05485">
    <property type="entry name" value="THAP"/>
    <property type="match status" value="1"/>
</dbReference>
<dbReference type="GO" id="GO:0003677">
    <property type="term" value="F:DNA binding"/>
    <property type="evidence" value="ECO:0007669"/>
    <property type="project" value="UniProtKB-UniRule"/>
</dbReference>
<proteinExistence type="predicted"/>
<dbReference type="Proteomes" id="UP000675900">
    <property type="component" value="Unassembled WGS sequence"/>
</dbReference>
<evidence type="ECO:0000313" key="8">
    <source>
        <dbReference type="Proteomes" id="UP000675900"/>
    </source>
</evidence>
<organism evidence="7 8">
    <name type="scientific">Panthera tigris altaica</name>
    <name type="common">Siberian tiger</name>
    <dbReference type="NCBI Taxonomy" id="74533"/>
    <lineage>
        <taxon>Eukaryota</taxon>
        <taxon>Metazoa</taxon>
        <taxon>Chordata</taxon>
        <taxon>Craniata</taxon>
        <taxon>Vertebrata</taxon>
        <taxon>Euteleostomi</taxon>
        <taxon>Mammalia</taxon>
        <taxon>Eutheria</taxon>
        <taxon>Laurasiatheria</taxon>
        <taxon>Carnivora</taxon>
        <taxon>Feliformia</taxon>
        <taxon>Felidae</taxon>
        <taxon>Pantherinae</taxon>
        <taxon>Panthera</taxon>
    </lineage>
</organism>
<dbReference type="SUPFAM" id="SSF57716">
    <property type="entry name" value="Glucocorticoid receptor-like (DNA-binding domain)"/>
    <property type="match status" value="1"/>
</dbReference>
<dbReference type="GeneTree" id="ENSGT00940000169601"/>
<evidence type="ECO:0000256" key="5">
    <source>
        <dbReference type="PROSITE-ProRule" id="PRU00309"/>
    </source>
</evidence>
<dbReference type="GO" id="GO:0008270">
    <property type="term" value="F:zinc ion binding"/>
    <property type="evidence" value="ECO:0007669"/>
    <property type="project" value="UniProtKB-KW"/>
</dbReference>
<keyword evidence="8" id="KW-1185">Reference proteome</keyword>
<keyword evidence="1" id="KW-0479">Metal-binding</keyword>
<keyword evidence="2 5" id="KW-0863">Zinc-finger</keyword>
<dbReference type="InterPro" id="IPR006612">
    <property type="entry name" value="THAP_Znf"/>
</dbReference>
<evidence type="ECO:0000259" key="6">
    <source>
        <dbReference type="PROSITE" id="PS50950"/>
    </source>
</evidence>
<evidence type="ECO:0000256" key="1">
    <source>
        <dbReference type="ARBA" id="ARBA00022723"/>
    </source>
</evidence>